<gene>
    <name evidence="3" type="ORF">EX87_10980</name>
</gene>
<feature type="signal peptide" evidence="1">
    <location>
        <begin position="1"/>
        <end position="26"/>
    </location>
</feature>
<dbReference type="InterPro" id="IPR032599">
    <property type="entry name" value="YcdB/YcdC_rep_domain"/>
</dbReference>
<keyword evidence="1" id="KW-0732">Signal</keyword>
<organism evidence="3">
    <name type="scientific">Brevibacillus laterosporus</name>
    <name type="common">Bacillus laterosporus</name>
    <dbReference type="NCBI Taxonomy" id="1465"/>
    <lineage>
        <taxon>Bacteria</taxon>
        <taxon>Bacillati</taxon>
        <taxon>Bacillota</taxon>
        <taxon>Bacilli</taxon>
        <taxon>Bacillales</taxon>
        <taxon>Paenibacillaceae</taxon>
        <taxon>Brevibacillus</taxon>
    </lineage>
</organism>
<dbReference type="Pfam" id="PF16244">
    <property type="entry name" value="DUF4901"/>
    <property type="match status" value="2"/>
</dbReference>
<proteinExistence type="predicted"/>
<dbReference type="AlphaFoldDB" id="A0A0F7C055"/>
<feature type="chain" id="PRO_5002514070" evidence="1">
    <location>
        <begin position="27"/>
        <end position="756"/>
    </location>
</feature>
<evidence type="ECO:0000256" key="1">
    <source>
        <dbReference type="SAM" id="SignalP"/>
    </source>
</evidence>
<feature type="domain" description="SLH" evidence="2">
    <location>
        <begin position="624"/>
        <end position="685"/>
    </location>
</feature>
<protein>
    <submittedName>
        <fullName evidence="3">Peptidase</fullName>
    </submittedName>
</protein>
<evidence type="ECO:0000313" key="3">
    <source>
        <dbReference type="EMBL" id="AKF94107.1"/>
    </source>
</evidence>
<dbReference type="EMBL" id="CP011074">
    <property type="protein sequence ID" value="AKF94107.1"/>
    <property type="molecule type" value="Genomic_DNA"/>
</dbReference>
<sequence length="756" mass="85179">MHSLIRPISLLSLSGMLLLSGSVVEANTNTKSTQQHVQPTAPQVSKSQLTREQALAIASEFAKEWSSINSVPTDSYFTLNEDTNSSPAWTFAWENSGNIDRRKSFFLLVEINANSGELNSYSISHPSLLANKSKKPISLEQAQQAAEAFLRKNAGKKLSSISLKPTPLSDNRTALTSTEYIFTYQRQINGIPFPDDSIRITVNPNGTIVSYFSTWSEDLNFPADSKKISPEEATKVFKESPFITLSYKIPDSKETERTEPRLLYDYEKELAIDAITGTFLEKPSLPVSSNPNKRSPIVDKPLPPLHQGKPLMQAQAIELAKKLIPLGNWKLTEAIYQKKDREKEAFWDLSFERKTQNHGIDTISLMIDEKNGNVLNYYLNVGKMNKDTNKASIAPEKLQQLAIETVKKLAPYQAQTLYLDKVDHDDKPDYNDTLESSFMFQRYIHNIMLSAEGASVILDQQTGELLSFSSTSNQVNFPEKSPAYLSLEEAKEKWLQQLEVKLTYQVKQEDHSDKNQQSSKSKPLTLVYTLQPSSNKSLTLDAITGKWIHLYTNKPVEVNRPEPEDLQKLPTDKQKALRILYEYNAIEPIDGEIKPKELIKRGEIIKMLVAILSNGDYDDEFIPKQASFHDVPATSPYFGAIEYALARGYIPQTKSLQPEKPITRAELAESFTRALGYHSLAELPNLFVASSTDTATLKEKGSISIVTALGIMETIDQSFKPDASVTREEAAIYFQKFLEVYNKKMPEESLYSKSRH</sequence>
<accession>A0A0F7C055</accession>
<evidence type="ECO:0000259" key="2">
    <source>
        <dbReference type="PROSITE" id="PS51272"/>
    </source>
</evidence>
<dbReference type="PROSITE" id="PS51272">
    <property type="entry name" value="SLH"/>
    <property type="match status" value="2"/>
</dbReference>
<dbReference type="Pfam" id="PF00395">
    <property type="entry name" value="SLH"/>
    <property type="match status" value="2"/>
</dbReference>
<feature type="domain" description="SLH" evidence="2">
    <location>
        <begin position="686"/>
        <end position="748"/>
    </location>
</feature>
<reference evidence="3" key="1">
    <citation type="submission" date="2015-03" db="EMBL/GenBank/DDBJ databases">
        <title>MIGS Cultured Bacterial/Archaeal sample from Brevibacillus laterosporus.</title>
        <authorList>
            <person name="Zeng D."/>
            <person name="Zhu L."/>
            <person name="Dong G."/>
            <person name="Ye W."/>
            <person name="Ren D."/>
            <person name="Wu L."/>
            <person name="Xu J."/>
            <person name="Li G."/>
            <person name="Guo L."/>
        </authorList>
    </citation>
    <scope>NUCLEOTIDE SEQUENCE</scope>
    <source>
        <strain evidence="3">B9</strain>
    </source>
</reference>
<dbReference type="InterPro" id="IPR001119">
    <property type="entry name" value="SLH_dom"/>
</dbReference>
<name>A0A0F7C055_BRELA</name>
<dbReference type="RefSeq" id="WP_031413135.1">
    <property type="nucleotide sequence ID" value="NZ_CP011074.1"/>
</dbReference>